<evidence type="ECO:0000313" key="2">
    <source>
        <dbReference type="EMBL" id="EGA90780.1"/>
    </source>
</evidence>
<dbReference type="Pfam" id="PF11907">
    <property type="entry name" value="DUF3427"/>
    <property type="match status" value="1"/>
</dbReference>
<dbReference type="AlphaFoldDB" id="E7RDW6"/>
<comment type="caution">
    <text evidence="2">The sequence shown here is derived from an EMBL/GenBank/DDBJ whole genome shotgun (WGS) entry which is preliminary data.</text>
</comment>
<dbReference type="eggNOG" id="COG1061">
    <property type="taxonomic scope" value="Bacteria"/>
</dbReference>
<feature type="domain" description="DUF3427" evidence="1">
    <location>
        <begin position="1"/>
        <end position="75"/>
    </location>
</feature>
<dbReference type="REBASE" id="40800">
    <property type="entry name" value="PdoU2ORF3240P"/>
</dbReference>
<protein>
    <submittedName>
        <fullName evidence="2">Type III restriction protein res subunit</fullName>
    </submittedName>
</protein>
<name>E7RDW6_9BACL</name>
<reference evidence="2 3" key="1">
    <citation type="journal article" date="2011" name="J. Bacteriol.">
        <title>The Draft Genome of Planococcus donghaensis MPA1U2 Reveals Nonsporulation Pathways Controlled by a Conserved Spo0A Regulon.</title>
        <authorList>
            <person name="Pearson M.D."/>
            <person name="Noller H.F."/>
        </authorList>
    </citation>
    <scope>NUCLEOTIDE SEQUENCE [LARGE SCALE GENOMIC DNA]</scope>
    <source>
        <strain evidence="2 3">MPA1U2</strain>
    </source>
</reference>
<dbReference type="Proteomes" id="UP000003052">
    <property type="component" value="Unassembled WGS sequence"/>
</dbReference>
<organism evidence="2 3">
    <name type="scientific">Planococcus donghaensis MPA1U2</name>
    <dbReference type="NCBI Taxonomy" id="933115"/>
    <lineage>
        <taxon>Bacteria</taxon>
        <taxon>Bacillati</taxon>
        <taxon>Bacillota</taxon>
        <taxon>Bacilli</taxon>
        <taxon>Bacillales</taxon>
        <taxon>Caryophanaceae</taxon>
        <taxon>Planococcus</taxon>
    </lineage>
</organism>
<dbReference type="InterPro" id="IPR021835">
    <property type="entry name" value="DUF3427"/>
</dbReference>
<evidence type="ECO:0000313" key="3">
    <source>
        <dbReference type="Proteomes" id="UP000003052"/>
    </source>
</evidence>
<sequence>MKTIIDAAKNNIDLHLFIKKDDDEGGDFYYLGQALPDKENIEQALMKDKNSKEIPVVHMHLALQNAVNSKLYHYIASEE</sequence>
<gene>
    <name evidence="2" type="ORF">GPDM_03240</name>
</gene>
<evidence type="ECO:0000259" key="1">
    <source>
        <dbReference type="Pfam" id="PF11907"/>
    </source>
</evidence>
<proteinExistence type="predicted"/>
<accession>E7RDW6</accession>
<dbReference type="EMBL" id="AEPB01000011">
    <property type="protein sequence ID" value="EGA90780.1"/>
    <property type="molecule type" value="Genomic_DNA"/>
</dbReference>